<gene>
    <name evidence="2" type="ORF">H6G72_28380</name>
</gene>
<name>A0ABR8ELA4_9CYAN</name>
<keyword evidence="3" id="KW-1185">Reference proteome</keyword>
<comment type="caution">
    <text evidence="2">The sequence shown here is derived from an EMBL/GenBank/DDBJ whole genome shotgun (WGS) entry which is preliminary data.</text>
</comment>
<reference evidence="2 3" key="1">
    <citation type="journal article" date="2020" name="ISME J.">
        <title>Comparative genomics reveals insights into cyanobacterial evolution and habitat adaptation.</title>
        <authorList>
            <person name="Chen M.Y."/>
            <person name="Teng W.K."/>
            <person name="Zhao L."/>
            <person name="Hu C.X."/>
            <person name="Zhou Y.K."/>
            <person name="Han B.P."/>
            <person name="Song L.R."/>
            <person name="Shu W.S."/>
        </authorList>
    </citation>
    <scope>NUCLEOTIDE SEQUENCE [LARGE SCALE GENOMIC DNA]</scope>
    <source>
        <strain evidence="2 3">FACHB-1370</strain>
    </source>
</reference>
<evidence type="ECO:0000313" key="3">
    <source>
        <dbReference type="Proteomes" id="UP000641954"/>
    </source>
</evidence>
<dbReference type="RefSeq" id="WP_190880734.1">
    <property type="nucleotide sequence ID" value="NZ_JACJSK010000084.1"/>
</dbReference>
<accession>A0ABR8ELA4</accession>
<proteinExistence type="predicted"/>
<sequence>MVWFRRGAPKAPPKRPQSVPKVGAQCLRPQSRPQSVPKVGAQALWAQALWAQALWAQALWAQALWAQALWAQALRPYSRFTRSPALTGNE</sequence>
<evidence type="ECO:0000256" key="1">
    <source>
        <dbReference type="SAM" id="MobiDB-lite"/>
    </source>
</evidence>
<organism evidence="2 3">
    <name type="scientific">Planktothricoides raciborskii FACHB-1370</name>
    <dbReference type="NCBI Taxonomy" id="2949576"/>
    <lineage>
        <taxon>Bacteria</taxon>
        <taxon>Bacillati</taxon>
        <taxon>Cyanobacteriota</taxon>
        <taxon>Cyanophyceae</taxon>
        <taxon>Oscillatoriophycideae</taxon>
        <taxon>Oscillatoriales</taxon>
        <taxon>Oscillatoriaceae</taxon>
        <taxon>Planktothricoides</taxon>
    </lineage>
</organism>
<feature type="region of interest" description="Disordered" evidence="1">
    <location>
        <begin position="1"/>
        <end position="22"/>
    </location>
</feature>
<dbReference type="Proteomes" id="UP000641954">
    <property type="component" value="Unassembled WGS sequence"/>
</dbReference>
<protein>
    <submittedName>
        <fullName evidence="2">Uncharacterized protein</fullName>
    </submittedName>
</protein>
<dbReference type="EMBL" id="JACJSK010000084">
    <property type="protein sequence ID" value="MBD2547669.1"/>
    <property type="molecule type" value="Genomic_DNA"/>
</dbReference>
<evidence type="ECO:0000313" key="2">
    <source>
        <dbReference type="EMBL" id="MBD2547669.1"/>
    </source>
</evidence>